<protein>
    <submittedName>
        <fullName evidence="2">Uncharacterized protein</fullName>
    </submittedName>
</protein>
<comment type="caution">
    <text evidence="2">The sequence shown here is derived from an EMBL/GenBank/DDBJ whole genome shotgun (WGS) entry which is preliminary data.</text>
</comment>
<name>A0AAV1P1A7_SCOSC</name>
<reference evidence="2 3" key="1">
    <citation type="submission" date="2024-01" db="EMBL/GenBank/DDBJ databases">
        <authorList>
            <person name="Alioto T."/>
            <person name="Alioto T."/>
            <person name="Gomez Garrido J."/>
        </authorList>
    </citation>
    <scope>NUCLEOTIDE SEQUENCE [LARGE SCALE GENOMIC DNA]</scope>
</reference>
<dbReference type="Proteomes" id="UP001314229">
    <property type="component" value="Unassembled WGS sequence"/>
</dbReference>
<feature type="region of interest" description="Disordered" evidence="1">
    <location>
        <begin position="73"/>
        <end position="102"/>
    </location>
</feature>
<evidence type="ECO:0000313" key="2">
    <source>
        <dbReference type="EMBL" id="CAK6965412.1"/>
    </source>
</evidence>
<dbReference type="AlphaFoldDB" id="A0AAV1P1A7"/>
<accession>A0AAV1P1A7</accession>
<evidence type="ECO:0000313" key="3">
    <source>
        <dbReference type="Proteomes" id="UP001314229"/>
    </source>
</evidence>
<dbReference type="EMBL" id="CAWUFR010000083">
    <property type="protein sequence ID" value="CAK6965412.1"/>
    <property type="molecule type" value="Genomic_DNA"/>
</dbReference>
<keyword evidence="3" id="KW-1185">Reference proteome</keyword>
<gene>
    <name evidence="2" type="ORF">FSCOSCO3_A017878</name>
</gene>
<sequence length="199" mass="22156">MTEDLIVQLFRGACCIFHSSSFRLKKQVNATLFQQSAVCQSLRCFSREEFLPVIHPSCGRLHGQLKKNRLARPKRGDHMLQHDLPSTLPSSTPRDLPSERVGGHGACRFFRAGAVRKTRRLKTNKTISPGSDLRVSSGSASFVCVIARSMCMKSNGCLYYDCPSVKSRAKTESGSSDSPGELFKFWANWFDEADSSSML</sequence>
<evidence type="ECO:0000256" key="1">
    <source>
        <dbReference type="SAM" id="MobiDB-lite"/>
    </source>
</evidence>
<proteinExistence type="predicted"/>
<organism evidence="2 3">
    <name type="scientific">Scomber scombrus</name>
    <name type="common">Atlantic mackerel</name>
    <name type="synonym">Scomber vernalis</name>
    <dbReference type="NCBI Taxonomy" id="13677"/>
    <lineage>
        <taxon>Eukaryota</taxon>
        <taxon>Metazoa</taxon>
        <taxon>Chordata</taxon>
        <taxon>Craniata</taxon>
        <taxon>Vertebrata</taxon>
        <taxon>Euteleostomi</taxon>
        <taxon>Actinopterygii</taxon>
        <taxon>Neopterygii</taxon>
        <taxon>Teleostei</taxon>
        <taxon>Neoteleostei</taxon>
        <taxon>Acanthomorphata</taxon>
        <taxon>Pelagiaria</taxon>
        <taxon>Scombriformes</taxon>
        <taxon>Scombridae</taxon>
        <taxon>Scomber</taxon>
    </lineage>
</organism>